<protein>
    <submittedName>
        <fullName evidence="1">Uncharacterized protein</fullName>
    </submittedName>
</protein>
<organism evidence="1 2">
    <name type="scientific">Tautonia plasticadhaerens</name>
    <dbReference type="NCBI Taxonomy" id="2527974"/>
    <lineage>
        <taxon>Bacteria</taxon>
        <taxon>Pseudomonadati</taxon>
        <taxon>Planctomycetota</taxon>
        <taxon>Planctomycetia</taxon>
        <taxon>Isosphaerales</taxon>
        <taxon>Isosphaeraceae</taxon>
        <taxon>Tautonia</taxon>
    </lineage>
</organism>
<keyword evidence="2" id="KW-1185">Reference proteome</keyword>
<evidence type="ECO:0000313" key="2">
    <source>
        <dbReference type="Proteomes" id="UP000317835"/>
    </source>
</evidence>
<dbReference type="KEGG" id="tpla:ElP_43310"/>
<dbReference type="EMBL" id="CP036426">
    <property type="protein sequence ID" value="QDV36407.1"/>
    <property type="molecule type" value="Genomic_DNA"/>
</dbReference>
<dbReference type="Proteomes" id="UP000317835">
    <property type="component" value="Chromosome"/>
</dbReference>
<sequence>MNRRRKRRPRPRTGVYFWVPKHFNNQVAWRLLTCFDLGHNPRAGYIETWPVVVDRIAEAWAWESGALQRYLEG</sequence>
<dbReference type="AlphaFoldDB" id="A0A518H6D7"/>
<accession>A0A518H6D7</accession>
<name>A0A518H6D7_9BACT</name>
<gene>
    <name evidence="1" type="ORF">ElP_43310</name>
</gene>
<evidence type="ECO:0000313" key="1">
    <source>
        <dbReference type="EMBL" id="QDV36407.1"/>
    </source>
</evidence>
<reference evidence="1 2" key="1">
    <citation type="submission" date="2019-02" db="EMBL/GenBank/DDBJ databases">
        <title>Deep-cultivation of Planctomycetes and their phenomic and genomic characterization uncovers novel biology.</title>
        <authorList>
            <person name="Wiegand S."/>
            <person name="Jogler M."/>
            <person name="Boedeker C."/>
            <person name="Pinto D."/>
            <person name="Vollmers J."/>
            <person name="Rivas-Marin E."/>
            <person name="Kohn T."/>
            <person name="Peeters S.H."/>
            <person name="Heuer A."/>
            <person name="Rast P."/>
            <person name="Oberbeckmann S."/>
            <person name="Bunk B."/>
            <person name="Jeske O."/>
            <person name="Meyerdierks A."/>
            <person name="Storesund J.E."/>
            <person name="Kallscheuer N."/>
            <person name="Luecker S."/>
            <person name="Lage O.M."/>
            <person name="Pohl T."/>
            <person name="Merkel B.J."/>
            <person name="Hornburger P."/>
            <person name="Mueller R.-W."/>
            <person name="Bruemmer F."/>
            <person name="Labrenz M."/>
            <person name="Spormann A.M."/>
            <person name="Op den Camp H."/>
            <person name="Overmann J."/>
            <person name="Amann R."/>
            <person name="Jetten M.S.M."/>
            <person name="Mascher T."/>
            <person name="Medema M.H."/>
            <person name="Devos D.P."/>
            <person name="Kaster A.-K."/>
            <person name="Ovreas L."/>
            <person name="Rohde M."/>
            <person name="Galperin M.Y."/>
            <person name="Jogler C."/>
        </authorList>
    </citation>
    <scope>NUCLEOTIDE SEQUENCE [LARGE SCALE GENOMIC DNA]</scope>
    <source>
        <strain evidence="1 2">ElP</strain>
    </source>
</reference>
<dbReference type="RefSeq" id="WP_145272651.1">
    <property type="nucleotide sequence ID" value="NZ_CP036426.1"/>
</dbReference>
<proteinExistence type="predicted"/>